<gene>
    <name evidence="2" type="ORF">IL38_24070</name>
</gene>
<dbReference type="RefSeq" id="WP_043578910.1">
    <property type="nucleotide sequence ID" value="NZ_KN214181.1"/>
</dbReference>
<evidence type="ECO:0008006" key="4">
    <source>
        <dbReference type="Google" id="ProtNLM"/>
    </source>
</evidence>
<name>A0ABR4WYB2_9ACTN</name>
<keyword evidence="3" id="KW-1185">Reference proteome</keyword>
<protein>
    <recommendedName>
        <fullName evidence="4">Lipocalin-like domain-containing protein</fullName>
    </recommendedName>
</protein>
<comment type="caution">
    <text evidence="2">The sequence shown here is derived from an EMBL/GenBank/DDBJ whole genome shotgun (WGS) entry which is preliminary data.</text>
</comment>
<sequence length="66" mass="7104">MTPTGPWASIRPSRRAARDQARRDDPTPGGGDVWVGTWRLSTSADGDLVATHTDGTVRVLATIDEE</sequence>
<evidence type="ECO:0000313" key="2">
    <source>
        <dbReference type="EMBL" id="KGI79376.1"/>
    </source>
</evidence>
<reference evidence="2 3" key="1">
    <citation type="journal article" date="2014" name="PLoS ONE">
        <title>Identification and Characterization of a New Erythromycin Biosynthetic Gene Cluster in Actinopolyspora erythraea YIM90600, a Novel Erythronolide-Producing Halophilic Actinomycete Isolated from Salt Field.</title>
        <authorList>
            <person name="Chen D."/>
            <person name="Feng J."/>
            <person name="Huang L."/>
            <person name="Zhang Q."/>
            <person name="Wu J."/>
            <person name="Zhu X."/>
            <person name="Duan Y."/>
            <person name="Xu Z."/>
        </authorList>
    </citation>
    <scope>NUCLEOTIDE SEQUENCE [LARGE SCALE GENOMIC DNA]</scope>
    <source>
        <strain evidence="2 3">YIM90600</strain>
    </source>
</reference>
<evidence type="ECO:0000313" key="3">
    <source>
        <dbReference type="Proteomes" id="UP000029737"/>
    </source>
</evidence>
<evidence type="ECO:0000256" key="1">
    <source>
        <dbReference type="SAM" id="MobiDB-lite"/>
    </source>
</evidence>
<feature type="region of interest" description="Disordered" evidence="1">
    <location>
        <begin position="1"/>
        <end position="35"/>
    </location>
</feature>
<proteinExistence type="predicted"/>
<dbReference type="Proteomes" id="UP000029737">
    <property type="component" value="Unassembled WGS sequence"/>
</dbReference>
<feature type="compositionally biased region" description="Basic and acidic residues" evidence="1">
    <location>
        <begin position="16"/>
        <end position="26"/>
    </location>
</feature>
<organism evidence="2 3">
    <name type="scientific">Actinopolyspora erythraea</name>
    <dbReference type="NCBI Taxonomy" id="414996"/>
    <lineage>
        <taxon>Bacteria</taxon>
        <taxon>Bacillati</taxon>
        <taxon>Actinomycetota</taxon>
        <taxon>Actinomycetes</taxon>
        <taxon>Actinopolysporales</taxon>
        <taxon>Actinopolysporaceae</taxon>
        <taxon>Actinopolyspora</taxon>
    </lineage>
</organism>
<accession>A0ABR4WYB2</accession>
<dbReference type="EMBL" id="JPMV01000046">
    <property type="protein sequence ID" value="KGI79376.1"/>
    <property type="molecule type" value="Genomic_DNA"/>
</dbReference>